<feature type="domain" description="Tyr recombinase" evidence="2">
    <location>
        <begin position="1"/>
        <end position="148"/>
    </location>
</feature>
<accession>A0A3P7NUX9</accession>
<dbReference type="GO" id="GO:0006310">
    <property type="term" value="P:DNA recombination"/>
    <property type="evidence" value="ECO:0007669"/>
    <property type="project" value="UniProtKB-KW"/>
</dbReference>
<dbReference type="Proteomes" id="UP000279029">
    <property type="component" value="Chromosome"/>
</dbReference>
<gene>
    <name evidence="3" type="ORF">PATL70BA_0823</name>
</gene>
<reference evidence="3 4" key="1">
    <citation type="submission" date="2018-09" db="EMBL/GenBank/DDBJ databases">
        <authorList>
            <person name="Postec A."/>
        </authorList>
    </citation>
    <scope>NUCLEOTIDE SEQUENCE [LARGE SCALE GENOMIC DNA]</scope>
    <source>
        <strain evidence="3">70B-A</strain>
    </source>
</reference>
<evidence type="ECO:0000313" key="4">
    <source>
        <dbReference type="Proteomes" id="UP000279029"/>
    </source>
</evidence>
<dbReference type="InterPro" id="IPR050090">
    <property type="entry name" value="Tyrosine_recombinase_XerCD"/>
</dbReference>
<dbReference type="GO" id="GO:0003677">
    <property type="term" value="F:DNA binding"/>
    <property type="evidence" value="ECO:0007669"/>
    <property type="project" value="InterPro"/>
</dbReference>
<organism evidence="3 4">
    <name type="scientific">Petrocella atlantisensis</name>
    <dbReference type="NCBI Taxonomy" id="2173034"/>
    <lineage>
        <taxon>Bacteria</taxon>
        <taxon>Bacillati</taxon>
        <taxon>Bacillota</taxon>
        <taxon>Clostridia</taxon>
        <taxon>Lachnospirales</taxon>
        <taxon>Vallitaleaceae</taxon>
        <taxon>Petrocella</taxon>
    </lineage>
</organism>
<keyword evidence="4" id="KW-1185">Reference proteome</keyword>
<dbReference type="KEGG" id="cbar:PATL70BA_0823"/>
<evidence type="ECO:0000256" key="1">
    <source>
        <dbReference type="ARBA" id="ARBA00023172"/>
    </source>
</evidence>
<dbReference type="Pfam" id="PF00589">
    <property type="entry name" value="Phage_integrase"/>
    <property type="match status" value="1"/>
</dbReference>
<dbReference type="Gene3D" id="1.10.443.10">
    <property type="entry name" value="Intergrase catalytic core"/>
    <property type="match status" value="1"/>
</dbReference>
<keyword evidence="1" id="KW-0233">DNA recombination</keyword>
<evidence type="ECO:0000313" key="3">
    <source>
        <dbReference type="EMBL" id="VDN46695.1"/>
    </source>
</evidence>
<name>A0A3P7NUX9_9FIRM</name>
<dbReference type="InterPro" id="IPR002104">
    <property type="entry name" value="Integrase_catalytic"/>
</dbReference>
<dbReference type="PANTHER" id="PTHR30349">
    <property type="entry name" value="PHAGE INTEGRASE-RELATED"/>
    <property type="match status" value="1"/>
</dbReference>
<dbReference type="GO" id="GO:0015074">
    <property type="term" value="P:DNA integration"/>
    <property type="evidence" value="ECO:0007669"/>
    <property type="project" value="InterPro"/>
</dbReference>
<sequence>MTIYSAGLRVSEAINLKVSDIDSENMRIFVRSGKGDKDRYTILSHTTLKLLRKYYIAFRPTNWLFPSLSYPKNHLSVRSVQQAFHSSRIKAGIIKPATVHTLRHSFATHLLINGTNLFTIKTLLGHKSIQSTMVYLHLAPTRILSVVSPLDLEVPDFE</sequence>
<dbReference type="InterPro" id="IPR013762">
    <property type="entry name" value="Integrase-like_cat_sf"/>
</dbReference>
<dbReference type="EMBL" id="LR130778">
    <property type="protein sequence ID" value="VDN46695.1"/>
    <property type="molecule type" value="Genomic_DNA"/>
</dbReference>
<dbReference type="PANTHER" id="PTHR30349:SF64">
    <property type="entry name" value="PROPHAGE INTEGRASE INTD-RELATED"/>
    <property type="match status" value="1"/>
</dbReference>
<dbReference type="SUPFAM" id="SSF56349">
    <property type="entry name" value="DNA breaking-rejoining enzymes"/>
    <property type="match status" value="1"/>
</dbReference>
<protein>
    <submittedName>
        <fullName evidence="3">Integrase/recombinase y4qK</fullName>
    </submittedName>
</protein>
<evidence type="ECO:0000259" key="2">
    <source>
        <dbReference type="PROSITE" id="PS51898"/>
    </source>
</evidence>
<dbReference type="PROSITE" id="PS51898">
    <property type="entry name" value="TYR_RECOMBINASE"/>
    <property type="match status" value="1"/>
</dbReference>
<dbReference type="InterPro" id="IPR011010">
    <property type="entry name" value="DNA_brk_join_enz"/>
</dbReference>
<proteinExistence type="predicted"/>
<dbReference type="AlphaFoldDB" id="A0A3P7NUX9"/>